<keyword evidence="3" id="KW-0732">Signal</keyword>
<organism evidence="6 7">
    <name type="scientific">Pelovirga terrestris</name>
    <dbReference type="NCBI Taxonomy" id="2771352"/>
    <lineage>
        <taxon>Bacteria</taxon>
        <taxon>Pseudomonadati</taxon>
        <taxon>Thermodesulfobacteriota</taxon>
        <taxon>Desulfuromonadia</taxon>
        <taxon>Geobacterales</taxon>
        <taxon>Geobacteraceae</taxon>
        <taxon>Pelovirga</taxon>
    </lineage>
</organism>
<protein>
    <submittedName>
        <fullName evidence="6">Spy/CpxP family protein refolding chaperone</fullName>
    </submittedName>
</protein>
<dbReference type="Gene3D" id="1.20.120.1490">
    <property type="match status" value="1"/>
</dbReference>
<feature type="region of interest" description="Disordered" evidence="5">
    <location>
        <begin position="156"/>
        <end position="192"/>
    </location>
</feature>
<dbReference type="RefSeq" id="WP_191155767.1">
    <property type="nucleotide sequence ID" value="NZ_JACWUN010000009.1"/>
</dbReference>
<keyword evidence="4" id="KW-0574">Periplasm</keyword>
<dbReference type="PANTHER" id="PTHR38102:SF1">
    <property type="entry name" value="PERIPLASMIC CHAPERONE SPY"/>
    <property type="match status" value="1"/>
</dbReference>
<dbReference type="InterPro" id="IPR052211">
    <property type="entry name" value="Cpx_auxiliary_protein"/>
</dbReference>
<feature type="region of interest" description="Disordered" evidence="5">
    <location>
        <begin position="80"/>
        <end position="107"/>
    </location>
</feature>
<evidence type="ECO:0000313" key="7">
    <source>
        <dbReference type="Proteomes" id="UP000632828"/>
    </source>
</evidence>
<evidence type="ECO:0000256" key="2">
    <source>
        <dbReference type="ARBA" id="ARBA00008441"/>
    </source>
</evidence>
<dbReference type="Proteomes" id="UP000632828">
    <property type="component" value="Unassembled WGS sequence"/>
</dbReference>
<feature type="compositionally biased region" description="Low complexity" evidence="5">
    <location>
        <begin position="42"/>
        <end position="56"/>
    </location>
</feature>
<dbReference type="InterPro" id="IPR012899">
    <property type="entry name" value="LTXXQ"/>
</dbReference>
<gene>
    <name evidence="6" type="ORF">ICT70_09070</name>
</gene>
<dbReference type="EMBL" id="JACWUN010000009">
    <property type="protein sequence ID" value="MBD1400820.1"/>
    <property type="molecule type" value="Genomic_DNA"/>
</dbReference>
<dbReference type="AlphaFoldDB" id="A0A8J6QUV6"/>
<accession>A0A8J6QUV6</accession>
<dbReference type="CDD" id="cd09916">
    <property type="entry name" value="CpxP_like"/>
    <property type="match status" value="1"/>
</dbReference>
<comment type="caution">
    <text evidence="6">The sequence shown here is derived from an EMBL/GenBank/DDBJ whole genome shotgun (WGS) entry which is preliminary data.</text>
</comment>
<dbReference type="GO" id="GO:0051082">
    <property type="term" value="F:unfolded protein binding"/>
    <property type="evidence" value="ECO:0007669"/>
    <property type="project" value="TreeGrafter"/>
</dbReference>
<keyword evidence="7" id="KW-1185">Reference proteome</keyword>
<feature type="region of interest" description="Disordered" evidence="5">
    <location>
        <begin position="29"/>
        <end position="56"/>
    </location>
</feature>
<proteinExistence type="inferred from homology"/>
<dbReference type="Pfam" id="PF07813">
    <property type="entry name" value="LTXXQ"/>
    <property type="match status" value="1"/>
</dbReference>
<evidence type="ECO:0000256" key="5">
    <source>
        <dbReference type="SAM" id="MobiDB-lite"/>
    </source>
</evidence>
<evidence type="ECO:0000256" key="3">
    <source>
        <dbReference type="ARBA" id="ARBA00022729"/>
    </source>
</evidence>
<dbReference type="PANTHER" id="PTHR38102">
    <property type="entry name" value="PERIPLASMIC CHAPERONE SPY"/>
    <property type="match status" value="1"/>
</dbReference>
<evidence type="ECO:0000256" key="4">
    <source>
        <dbReference type="ARBA" id="ARBA00022764"/>
    </source>
</evidence>
<name>A0A8J6QUV6_9BACT</name>
<feature type="compositionally biased region" description="Basic and acidic residues" evidence="5">
    <location>
        <begin position="94"/>
        <end position="107"/>
    </location>
</feature>
<comment type="similarity">
    <text evidence="2">Belongs to the CpxP/Spy family.</text>
</comment>
<evidence type="ECO:0000313" key="6">
    <source>
        <dbReference type="EMBL" id="MBD1400820.1"/>
    </source>
</evidence>
<reference evidence="6" key="1">
    <citation type="submission" date="2020-09" db="EMBL/GenBank/DDBJ databases">
        <title>Pelobacter alkaliphilus sp. nov., a novel anaerobic arsenate-reducing bacterium from terrestrial mud volcano.</title>
        <authorList>
            <person name="Khomyakova M.A."/>
            <person name="Merkel A.Y."/>
            <person name="Slobodkin A.I."/>
        </authorList>
    </citation>
    <scope>NUCLEOTIDE SEQUENCE</scope>
    <source>
        <strain evidence="6">M08fum</strain>
    </source>
</reference>
<sequence length="192" mass="21556">MKRTILFGLLIVGLLLAGTHVFGWSGGPGMRGGQDCSQRGAQRMSDQDWQQRQQEQQQRMAVILDLSEEQQQQLQTLREERREKQQSLRTEMQASREKLHEVARANDADEASIRAAVQEHAELKTRKMVDGANHRRQMAAVLTPEQQQKFEQMRELKGDNSCGMRGQSGKCGAGDCTPGEKSGRRGGQGPRI</sequence>
<comment type="subcellular location">
    <subcellularLocation>
        <location evidence="1">Periplasm</location>
    </subcellularLocation>
</comment>
<dbReference type="GO" id="GO:0030288">
    <property type="term" value="C:outer membrane-bounded periplasmic space"/>
    <property type="evidence" value="ECO:0007669"/>
    <property type="project" value="TreeGrafter"/>
</dbReference>
<evidence type="ECO:0000256" key="1">
    <source>
        <dbReference type="ARBA" id="ARBA00004418"/>
    </source>
</evidence>